<dbReference type="Gene3D" id="1.20.1250.20">
    <property type="entry name" value="MFS general substrate transporter like domains"/>
    <property type="match status" value="2"/>
</dbReference>
<dbReference type="InterPro" id="IPR036259">
    <property type="entry name" value="MFS_trans_sf"/>
</dbReference>
<feature type="transmembrane region" description="Helical" evidence="1">
    <location>
        <begin position="302"/>
        <end position="324"/>
    </location>
</feature>
<feature type="transmembrane region" description="Helical" evidence="1">
    <location>
        <begin position="7"/>
        <end position="29"/>
    </location>
</feature>
<dbReference type="OrthoDB" id="9797953at2"/>
<keyword evidence="3" id="KW-1185">Reference proteome</keyword>
<comment type="caution">
    <text evidence="2">The sequence shown here is derived from an EMBL/GenBank/DDBJ whole genome shotgun (WGS) entry which is preliminary data.</text>
</comment>
<feature type="transmembrane region" description="Helical" evidence="1">
    <location>
        <begin position="137"/>
        <end position="158"/>
    </location>
</feature>
<dbReference type="PANTHER" id="PTHR23537:SF1">
    <property type="entry name" value="SUGAR TRANSPORTER"/>
    <property type="match status" value="1"/>
</dbReference>
<sequence>MQTRQSAAVLSFSGFIALAVAMGIGRFAFTPMLPMMQSDAGLGLAEGGWLASANYLGYLVGALMAANMPWSATVQLRAGLAIVIVTTAAMGITDSWTSWLVWRFTAGVASAWVLVSTSSLCLTRLASLGQSRRAGQVFAGVGSGIAVAGLLCLIMTIAAVSSSFAWLMLGLTALLGAWGTRSLWITPSGPTGAAAAAQPNPDPSAKTFVLKSHWKLILCYGLFGFGYILPATFLPAQAKLLVADPALFGLAWPLFGLAAAVSTLLTSRLTAVYTRRAVWAVAQLIMAAGLLLPIVWPSLISIGIAAVCVGGTFMVVTMLGMQEAHATARTGQARKLLGALTAAFAAGQLAGPIIFSLTNEYISAGLGSALGLAAMGLLLSSYLLLKS</sequence>
<evidence type="ECO:0000313" key="2">
    <source>
        <dbReference type="EMBL" id="PLC53481.1"/>
    </source>
</evidence>
<feature type="transmembrane region" description="Helical" evidence="1">
    <location>
        <begin position="102"/>
        <end position="125"/>
    </location>
</feature>
<evidence type="ECO:0000313" key="3">
    <source>
        <dbReference type="Proteomes" id="UP000234328"/>
    </source>
</evidence>
<gene>
    <name evidence="2" type="ORF">CR155_11605</name>
</gene>
<dbReference type="EMBL" id="PDNV01000007">
    <property type="protein sequence ID" value="PLC53481.1"/>
    <property type="molecule type" value="Genomic_DNA"/>
</dbReference>
<dbReference type="Pfam" id="PF06779">
    <property type="entry name" value="MFS_4"/>
    <property type="match status" value="1"/>
</dbReference>
<dbReference type="RefSeq" id="WP_102070204.1">
    <property type="nucleotide sequence ID" value="NZ_PDNV01000007.1"/>
</dbReference>
<feature type="transmembrane region" description="Helical" evidence="1">
    <location>
        <begin position="49"/>
        <end position="66"/>
    </location>
</feature>
<dbReference type="PANTHER" id="PTHR23537">
    <property type="match status" value="1"/>
</dbReference>
<dbReference type="AlphaFoldDB" id="A0A2N4UEN4"/>
<dbReference type="InterPro" id="IPR010645">
    <property type="entry name" value="MFS_4"/>
</dbReference>
<dbReference type="Proteomes" id="UP000234328">
    <property type="component" value="Unassembled WGS sequence"/>
</dbReference>
<feature type="transmembrane region" description="Helical" evidence="1">
    <location>
        <begin position="246"/>
        <end position="265"/>
    </location>
</feature>
<keyword evidence="1" id="KW-0812">Transmembrane</keyword>
<feature type="transmembrane region" description="Helical" evidence="1">
    <location>
        <begin position="361"/>
        <end position="385"/>
    </location>
</feature>
<protein>
    <submittedName>
        <fullName evidence="2">MFS transporter</fullName>
    </submittedName>
</protein>
<feature type="transmembrane region" description="Helical" evidence="1">
    <location>
        <begin position="336"/>
        <end position="355"/>
    </location>
</feature>
<feature type="transmembrane region" description="Helical" evidence="1">
    <location>
        <begin position="277"/>
        <end position="296"/>
    </location>
</feature>
<dbReference type="GO" id="GO:0005886">
    <property type="term" value="C:plasma membrane"/>
    <property type="evidence" value="ECO:0007669"/>
    <property type="project" value="TreeGrafter"/>
</dbReference>
<organism evidence="2 3">
    <name type="scientific">Pollutimonas nitritireducens</name>
    <dbReference type="NCBI Taxonomy" id="2045209"/>
    <lineage>
        <taxon>Bacteria</taxon>
        <taxon>Pseudomonadati</taxon>
        <taxon>Pseudomonadota</taxon>
        <taxon>Betaproteobacteria</taxon>
        <taxon>Burkholderiales</taxon>
        <taxon>Alcaligenaceae</taxon>
        <taxon>Pollutimonas</taxon>
    </lineage>
</organism>
<proteinExistence type="predicted"/>
<feature type="transmembrane region" description="Helical" evidence="1">
    <location>
        <begin position="78"/>
        <end position="96"/>
    </location>
</feature>
<feature type="transmembrane region" description="Helical" evidence="1">
    <location>
        <begin position="164"/>
        <end position="184"/>
    </location>
</feature>
<reference evidence="2 3" key="1">
    <citation type="submission" date="2017-10" db="EMBL/GenBank/DDBJ databases">
        <title>Two draft genome sequences of Pusillimonas sp. strains isolated from a nitrate- and radionuclide-contaminated groundwater in Russia.</title>
        <authorList>
            <person name="Grouzdev D.S."/>
            <person name="Tourova T.P."/>
            <person name="Goeva M.A."/>
            <person name="Babich T.L."/>
            <person name="Sokolova D.S."/>
            <person name="Abdullin R."/>
            <person name="Poltaraus A.B."/>
            <person name="Toshchakov S.V."/>
            <person name="Nazina T.N."/>
        </authorList>
    </citation>
    <scope>NUCLEOTIDE SEQUENCE [LARGE SCALE GENOMIC DNA]</scope>
    <source>
        <strain evidence="2 3">JR1/69-2-13</strain>
    </source>
</reference>
<accession>A0A2N4UEN4</accession>
<feature type="transmembrane region" description="Helical" evidence="1">
    <location>
        <begin position="216"/>
        <end position="234"/>
    </location>
</feature>
<dbReference type="SUPFAM" id="SSF103473">
    <property type="entry name" value="MFS general substrate transporter"/>
    <property type="match status" value="1"/>
</dbReference>
<name>A0A2N4UEN4_9BURK</name>
<keyword evidence="1" id="KW-0472">Membrane</keyword>
<evidence type="ECO:0000256" key="1">
    <source>
        <dbReference type="SAM" id="Phobius"/>
    </source>
</evidence>
<keyword evidence="1" id="KW-1133">Transmembrane helix</keyword>